<dbReference type="AlphaFoldDB" id="A0A0E9TIM2"/>
<accession>A0A0E9TIM2</accession>
<reference evidence="1" key="1">
    <citation type="submission" date="2014-11" db="EMBL/GenBank/DDBJ databases">
        <authorList>
            <person name="Amaro Gonzalez C."/>
        </authorList>
    </citation>
    <scope>NUCLEOTIDE SEQUENCE</scope>
</reference>
<reference evidence="1" key="2">
    <citation type="journal article" date="2015" name="Fish Shellfish Immunol.">
        <title>Early steps in the European eel (Anguilla anguilla)-Vibrio vulnificus interaction in the gills: Role of the RtxA13 toxin.</title>
        <authorList>
            <person name="Callol A."/>
            <person name="Pajuelo D."/>
            <person name="Ebbesson L."/>
            <person name="Teles M."/>
            <person name="MacKenzie S."/>
            <person name="Amaro C."/>
        </authorList>
    </citation>
    <scope>NUCLEOTIDE SEQUENCE</scope>
</reference>
<organism evidence="1">
    <name type="scientific">Anguilla anguilla</name>
    <name type="common">European freshwater eel</name>
    <name type="synonym">Muraena anguilla</name>
    <dbReference type="NCBI Taxonomy" id="7936"/>
    <lineage>
        <taxon>Eukaryota</taxon>
        <taxon>Metazoa</taxon>
        <taxon>Chordata</taxon>
        <taxon>Craniata</taxon>
        <taxon>Vertebrata</taxon>
        <taxon>Euteleostomi</taxon>
        <taxon>Actinopterygii</taxon>
        <taxon>Neopterygii</taxon>
        <taxon>Teleostei</taxon>
        <taxon>Anguilliformes</taxon>
        <taxon>Anguillidae</taxon>
        <taxon>Anguilla</taxon>
    </lineage>
</organism>
<sequence length="29" mass="3270">MIRINLIKTLQCLKGETGMILTSNTKSDF</sequence>
<dbReference type="EMBL" id="GBXM01055994">
    <property type="protein sequence ID" value="JAH52583.1"/>
    <property type="molecule type" value="Transcribed_RNA"/>
</dbReference>
<proteinExistence type="predicted"/>
<evidence type="ECO:0000313" key="1">
    <source>
        <dbReference type="EMBL" id="JAH52583.1"/>
    </source>
</evidence>
<name>A0A0E9TIM2_ANGAN</name>
<protein>
    <submittedName>
        <fullName evidence="1">Uncharacterized protein</fullName>
    </submittedName>
</protein>